<evidence type="ECO:0000256" key="1">
    <source>
        <dbReference type="ARBA" id="ARBA00022617"/>
    </source>
</evidence>
<keyword evidence="5" id="KW-0732">Signal</keyword>
<dbReference type="Gene3D" id="1.10.760.10">
    <property type="entry name" value="Cytochrome c-like domain"/>
    <property type="match status" value="1"/>
</dbReference>
<dbReference type="EMBL" id="JAHGAW010000007">
    <property type="protein sequence ID" value="MBT2187608.1"/>
    <property type="molecule type" value="Genomic_DNA"/>
</dbReference>
<sequence>MARALSVIALAATAIAIGAASPAPITTRQGVFTEDQAAAGAQLYATRCAMCHGKMREGTYETPSLQDRFIANWSKAPVADLYDYLARAMPQFAPGSLKPAETAQIVAYLLKANGLPAGAKPLPEGGPTLARIMLEPKAPSLSAKAVPRTK</sequence>
<evidence type="ECO:0000256" key="2">
    <source>
        <dbReference type="ARBA" id="ARBA00022723"/>
    </source>
</evidence>
<dbReference type="InterPro" id="IPR036909">
    <property type="entry name" value="Cyt_c-like_dom_sf"/>
</dbReference>
<comment type="caution">
    <text evidence="7">The sequence shown here is derived from an EMBL/GenBank/DDBJ whole genome shotgun (WGS) entry which is preliminary data.</text>
</comment>
<keyword evidence="8" id="KW-1185">Reference proteome</keyword>
<evidence type="ECO:0000256" key="3">
    <source>
        <dbReference type="ARBA" id="ARBA00023004"/>
    </source>
</evidence>
<protein>
    <submittedName>
        <fullName evidence="7">C-type cytochrome</fullName>
    </submittedName>
</protein>
<dbReference type="GO" id="GO:0020037">
    <property type="term" value="F:heme binding"/>
    <property type="evidence" value="ECO:0007669"/>
    <property type="project" value="InterPro"/>
</dbReference>
<dbReference type="Pfam" id="PF13442">
    <property type="entry name" value="Cytochrome_CBB3"/>
    <property type="match status" value="1"/>
</dbReference>
<dbReference type="PROSITE" id="PS51007">
    <property type="entry name" value="CYTC"/>
    <property type="match status" value="1"/>
</dbReference>
<feature type="signal peptide" evidence="5">
    <location>
        <begin position="1"/>
        <end position="19"/>
    </location>
</feature>
<keyword evidence="1 4" id="KW-0349">Heme</keyword>
<proteinExistence type="predicted"/>
<evidence type="ECO:0000313" key="8">
    <source>
        <dbReference type="Proteomes" id="UP001138757"/>
    </source>
</evidence>
<dbReference type="InterPro" id="IPR009056">
    <property type="entry name" value="Cyt_c-like_dom"/>
</dbReference>
<evidence type="ECO:0000313" key="7">
    <source>
        <dbReference type="EMBL" id="MBT2187608.1"/>
    </source>
</evidence>
<reference evidence="7" key="1">
    <citation type="submission" date="2021-05" db="EMBL/GenBank/DDBJ databases">
        <title>Genome of Sphingobium sp. strain.</title>
        <authorList>
            <person name="Fan R."/>
        </authorList>
    </citation>
    <scope>NUCLEOTIDE SEQUENCE</scope>
    <source>
        <strain evidence="7">H33</strain>
    </source>
</reference>
<dbReference type="AlphaFoldDB" id="A0A9X1DDN6"/>
<dbReference type="SUPFAM" id="SSF46626">
    <property type="entry name" value="Cytochrome c"/>
    <property type="match status" value="1"/>
</dbReference>
<dbReference type="RefSeq" id="WP_214623724.1">
    <property type="nucleotide sequence ID" value="NZ_JAHGAW010000007.1"/>
</dbReference>
<gene>
    <name evidence="7" type="ORF">KK488_11710</name>
</gene>
<dbReference type="GO" id="GO:0009055">
    <property type="term" value="F:electron transfer activity"/>
    <property type="evidence" value="ECO:0007669"/>
    <property type="project" value="InterPro"/>
</dbReference>
<evidence type="ECO:0000256" key="5">
    <source>
        <dbReference type="SAM" id="SignalP"/>
    </source>
</evidence>
<accession>A0A9X1DDN6</accession>
<evidence type="ECO:0000256" key="4">
    <source>
        <dbReference type="PROSITE-ProRule" id="PRU00433"/>
    </source>
</evidence>
<organism evidence="7 8">
    <name type="scientific">Sphingobium nicotianae</name>
    <dbReference type="NCBI Taxonomy" id="2782607"/>
    <lineage>
        <taxon>Bacteria</taxon>
        <taxon>Pseudomonadati</taxon>
        <taxon>Pseudomonadota</taxon>
        <taxon>Alphaproteobacteria</taxon>
        <taxon>Sphingomonadales</taxon>
        <taxon>Sphingomonadaceae</taxon>
        <taxon>Sphingobium</taxon>
    </lineage>
</organism>
<feature type="chain" id="PRO_5040796021" evidence="5">
    <location>
        <begin position="20"/>
        <end position="150"/>
    </location>
</feature>
<name>A0A9X1DDN6_9SPHN</name>
<keyword evidence="2 4" id="KW-0479">Metal-binding</keyword>
<dbReference type="GO" id="GO:0046872">
    <property type="term" value="F:metal ion binding"/>
    <property type="evidence" value="ECO:0007669"/>
    <property type="project" value="UniProtKB-KW"/>
</dbReference>
<evidence type="ECO:0000259" key="6">
    <source>
        <dbReference type="PROSITE" id="PS51007"/>
    </source>
</evidence>
<feature type="domain" description="Cytochrome c" evidence="6">
    <location>
        <begin position="35"/>
        <end position="113"/>
    </location>
</feature>
<keyword evidence="3 4" id="KW-0408">Iron</keyword>
<dbReference type="Proteomes" id="UP001138757">
    <property type="component" value="Unassembled WGS sequence"/>
</dbReference>